<dbReference type="PANTHER" id="PTHR30472">
    <property type="entry name" value="FERRIC ENTEROBACTIN TRANSPORT SYSTEM PERMEASE PROTEIN"/>
    <property type="match status" value="1"/>
</dbReference>
<evidence type="ECO:0000256" key="5">
    <source>
        <dbReference type="ARBA" id="ARBA00022692"/>
    </source>
</evidence>
<feature type="transmembrane region" description="Helical" evidence="8">
    <location>
        <begin position="134"/>
        <end position="153"/>
    </location>
</feature>
<dbReference type="Gene3D" id="1.10.3470.10">
    <property type="entry name" value="ABC transporter involved in vitamin B12 uptake, BtuC"/>
    <property type="match status" value="1"/>
</dbReference>
<dbReference type="Proteomes" id="UP000198916">
    <property type="component" value="Unassembled WGS sequence"/>
</dbReference>
<dbReference type="EMBL" id="FNZR01000001">
    <property type="protein sequence ID" value="SEK18435.1"/>
    <property type="molecule type" value="Genomic_DNA"/>
</dbReference>
<feature type="transmembrane region" description="Helical" evidence="8">
    <location>
        <begin position="165"/>
        <end position="187"/>
    </location>
</feature>
<feature type="transmembrane region" description="Helical" evidence="8">
    <location>
        <begin position="256"/>
        <end position="280"/>
    </location>
</feature>
<dbReference type="GO" id="GO:0022857">
    <property type="term" value="F:transmembrane transporter activity"/>
    <property type="evidence" value="ECO:0007669"/>
    <property type="project" value="InterPro"/>
</dbReference>
<sequence length="348" mass="36735">MSTTTAAIEKGYRKQFAKRIVLLVALGLATTLSFFFDMVVGPSMLSVAEVFQAIFSPDAVELSSRIIIWEVRMPYSIMALLVGASLSLAGCEMQTIMNNAMASPFTLGVSAAASFGAALAIIIGVSLPGVAGDWMVIVNAFVFAFGATLLLQALSSTRGAGPEGLVLFGIALVFTFNAFTGIMQYIASAEALQQFIFWSLGSLTKANWDNIPLLFALFVIIVPFSLASAWPLTALRLGEDSARSFGVAVRRLRFLSLLRISLLTAGSVAFVGTIGFIGLVGPHIAKLLIGEDHRFSLPASILSGALIMSLASLASKAIVVGAIIPVGIVTSLIGVPVFIALILNKRKR</sequence>
<protein>
    <submittedName>
        <fullName evidence="9">Iron complex transport system permease protein</fullName>
    </submittedName>
</protein>
<accession>A0A1H7F5J9</accession>
<keyword evidence="10" id="KW-1185">Reference proteome</keyword>
<evidence type="ECO:0000256" key="4">
    <source>
        <dbReference type="ARBA" id="ARBA00022475"/>
    </source>
</evidence>
<dbReference type="GO" id="GO:0005886">
    <property type="term" value="C:plasma membrane"/>
    <property type="evidence" value="ECO:0007669"/>
    <property type="project" value="UniProtKB-SubCell"/>
</dbReference>
<feature type="transmembrane region" description="Helical" evidence="8">
    <location>
        <begin position="105"/>
        <end position="128"/>
    </location>
</feature>
<feature type="transmembrane region" description="Helical" evidence="8">
    <location>
        <begin position="213"/>
        <end position="235"/>
    </location>
</feature>
<evidence type="ECO:0000256" key="7">
    <source>
        <dbReference type="ARBA" id="ARBA00023136"/>
    </source>
</evidence>
<feature type="transmembrane region" description="Helical" evidence="8">
    <location>
        <begin position="318"/>
        <end position="343"/>
    </location>
</feature>
<dbReference type="CDD" id="cd06550">
    <property type="entry name" value="TM_ABC_iron-siderophores_like"/>
    <property type="match status" value="1"/>
</dbReference>
<evidence type="ECO:0000313" key="10">
    <source>
        <dbReference type="Proteomes" id="UP000198916"/>
    </source>
</evidence>
<dbReference type="STRING" id="332977.SAMN05421740_10196"/>
<comment type="similarity">
    <text evidence="2">Belongs to the binding-protein-dependent transport system permease family. FecCD subfamily.</text>
</comment>
<dbReference type="InterPro" id="IPR000522">
    <property type="entry name" value="ABC_transptr_permease_BtuC"/>
</dbReference>
<dbReference type="GO" id="GO:0033214">
    <property type="term" value="P:siderophore-iron import into cell"/>
    <property type="evidence" value="ECO:0007669"/>
    <property type="project" value="TreeGrafter"/>
</dbReference>
<keyword evidence="3" id="KW-0813">Transport</keyword>
<feature type="transmembrane region" description="Helical" evidence="8">
    <location>
        <begin position="73"/>
        <end position="93"/>
    </location>
</feature>
<dbReference type="PANTHER" id="PTHR30472:SF25">
    <property type="entry name" value="ABC TRANSPORTER PERMEASE PROTEIN MJ0876-RELATED"/>
    <property type="match status" value="1"/>
</dbReference>
<evidence type="ECO:0000313" key="9">
    <source>
        <dbReference type="EMBL" id="SEK18435.1"/>
    </source>
</evidence>
<name>A0A1H7F5J9_9SPHI</name>
<dbReference type="SUPFAM" id="SSF81345">
    <property type="entry name" value="ABC transporter involved in vitamin B12 uptake, BtuC"/>
    <property type="match status" value="1"/>
</dbReference>
<evidence type="ECO:0000256" key="6">
    <source>
        <dbReference type="ARBA" id="ARBA00022989"/>
    </source>
</evidence>
<evidence type="ECO:0000256" key="8">
    <source>
        <dbReference type="SAM" id="Phobius"/>
    </source>
</evidence>
<dbReference type="OrthoDB" id="9811721at2"/>
<proteinExistence type="inferred from homology"/>
<dbReference type="AlphaFoldDB" id="A0A1H7F5J9"/>
<keyword evidence="4" id="KW-1003">Cell membrane</keyword>
<dbReference type="Pfam" id="PF01032">
    <property type="entry name" value="FecCD"/>
    <property type="match status" value="1"/>
</dbReference>
<feature type="transmembrane region" description="Helical" evidence="8">
    <location>
        <begin position="20"/>
        <end position="40"/>
    </location>
</feature>
<reference evidence="10" key="1">
    <citation type="submission" date="2016-10" db="EMBL/GenBank/DDBJ databases">
        <authorList>
            <person name="Varghese N."/>
            <person name="Submissions S."/>
        </authorList>
    </citation>
    <scope>NUCLEOTIDE SEQUENCE [LARGE SCALE GENOMIC DNA]</scope>
    <source>
        <strain evidence="10">Jip14</strain>
    </source>
</reference>
<dbReference type="FunFam" id="1.10.3470.10:FF:000001">
    <property type="entry name" value="Vitamin B12 ABC transporter permease BtuC"/>
    <property type="match status" value="1"/>
</dbReference>
<organism evidence="9 10">
    <name type="scientific">Parapedobacter koreensis</name>
    <dbReference type="NCBI Taxonomy" id="332977"/>
    <lineage>
        <taxon>Bacteria</taxon>
        <taxon>Pseudomonadati</taxon>
        <taxon>Bacteroidota</taxon>
        <taxon>Sphingobacteriia</taxon>
        <taxon>Sphingobacteriales</taxon>
        <taxon>Sphingobacteriaceae</taxon>
        <taxon>Parapedobacter</taxon>
    </lineage>
</organism>
<dbReference type="RefSeq" id="WP_090601924.1">
    <property type="nucleotide sequence ID" value="NZ_FNZR01000001.1"/>
</dbReference>
<evidence type="ECO:0000256" key="1">
    <source>
        <dbReference type="ARBA" id="ARBA00004651"/>
    </source>
</evidence>
<comment type="subcellular location">
    <subcellularLocation>
        <location evidence="1">Cell membrane</location>
        <topology evidence="1">Multi-pass membrane protein</topology>
    </subcellularLocation>
</comment>
<evidence type="ECO:0000256" key="3">
    <source>
        <dbReference type="ARBA" id="ARBA00022448"/>
    </source>
</evidence>
<gene>
    <name evidence="9" type="ORF">SAMN05421740_10196</name>
</gene>
<keyword evidence="7 8" id="KW-0472">Membrane</keyword>
<keyword evidence="6 8" id="KW-1133">Transmembrane helix</keyword>
<evidence type="ECO:0000256" key="2">
    <source>
        <dbReference type="ARBA" id="ARBA00007935"/>
    </source>
</evidence>
<dbReference type="InterPro" id="IPR037294">
    <property type="entry name" value="ABC_BtuC-like"/>
</dbReference>
<keyword evidence="5 8" id="KW-0812">Transmembrane</keyword>